<dbReference type="EMBL" id="AACS02000011">
    <property type="protein sequence ID" value="EAU82933.1"/>
    <property type="molecule type" value="Genomic_DNA"/>
</dbReference>
<dbReference type="eggNOG" id="KOG1217">
    <property type="taxonomic scope" value="Eukaryota"/>
</dbReference>
<proteinExistence type="predicted"/>
<reference evidence="1 2" key="1">
    <citation type="journal article" date="2010" name="Proc. Natl. Acad. Sci. U.S.A.">
        <title>Insights into evolution of multicellular fungi from the assembled chromosomes of the mushroom Coprinopsis cinerea (Coprinus cinereus).</title>
        <authorList>
            <person name="Stajich J.E."/>
            <person name="Wilke S.K."/>
            <person name="Ahren D."/>
            <person name="Au C.H."/>
            <person name="Birren B.W."/>
            <person name="Borodovsky M."/>
            <person name="Burns C."/>
            <person name="Canback B."/>
            <person name="Casselton L.A."/>
            <person name="Cheng C.K."/>
            <person name="Deng J."/>
            <person name="Dietrich F.S."/>
            <person name="Fargo D.C."/>
            <person name="Farman M.L."/>
            <person name="Gathman A.C."/>
            <person name="Goldberg J."/>
            <person name="Guigo R."/>
            <person name="Hoegger P.J."/>
            <person name="Hooker J.B."/>
            <person name="Huggins A."/>
            <person name="James T.Y."/>
            <person name="Kamada T."/>
            <person name="Kilaru S."/>
            <person name="Kodira C."/>
            <person name="Kues U."/>
            <person name="Kupfer D."/>
            <person name="Kwan H.S."/>
            <person name="Lomsadze A."/>
            <person name="Li W."/>
            <person name="Lilly W.W."/>
            <person name="Ma L.J."/>
            <person name="Mackey A.J."/>
            <person name="Manning G."/>
            <person name="Martin F."/>
            <person name="Muraguchi H."/>
            <person name="Natvig D.O."/>
            <person name="Palmerini H."/>
            <person name="Ramesh M.A."/>
            <person name="Rehmeyer C.J."/>
            <person name="Roe B.A."/>
            <person name="Shenoy N."/>
            <person name="Stanke M."/>
            <person name="Ter-Hovhannisyan V."/>
            <person name="Tunlid A."/>
            <person name="Velagapudi R."/>
            <person name="Vision T.J."/>
            <person name="Zeng Q."/>
            <person name="Zolan M.E."/>
            <person name="Pukkila P.J."/>
        </authorList>
    </citation>
    <scope>NUCLEOTIDE SEQUENCE [LARGE SCALE GENOMIC DNA]</scope>
    <source>
        <strain evidence="2">Okayama-7 / 130 / ATCC MYA-4618 / FGSC 9003</strain>
    </source>
</reference>
<accession>A8P573</accession>
<dbReference type="SMART" id="SM00248">
    <property type="entry name" value="ANK"/>
    <property type="match status" value="3"/>
</dbReference>
<name>A8P573_COPC7</name>
<evidence type="ECO:0000313" key="2">
    <source>
        <dbReference type="Proteomes" id="UP000001861"/>
    </source>
</evidence>
<dbReference type="AlphaFoldDB" id="A8P573"/>
<dbReference type="InterPro" id="IPR036770">
    <property type="entry name" value="Ankyrin_rpt-contain_sf"/>
</dbReference>
<dbReference type="STRING" id="240176.A8P573"/>
<dbReference type="PANTHER" id="PTHR24168">
    <property type="entry name" value="KN MOTIF AND ANKYRIN REPEAT DOMAIN-CONTAINING"/>
    <property type="match status" value="1"/>
</dbReference>
<dbReference type="InParanoid" id="A8P573"/>
<dbReference type="InterPro" id="IPR047184">
    <property type="entry name" value="KANK1-4"/>
</dbReference>
<dbReference type="Pfam" id="PF12796">
    <property type="entry name" value="Ank_2"/>
    <property type="match status" value="1"/>
</dbReference>
<dbReference type="VEuPathDB" id="FungiDB:CC1G_12363"/>
<dbReference type="OMA" id="ISAHSGC"/>
<comment type="caution">
    <text evidence="1">The sequence shown here is derived from an EMBL/GenBank/DDBJ whole genome shotgun (WGS) entry which is preliminary data.</text>
</comment>
<organism evidence="1 2">
    <name type="scientific">Coprinopsis cinerea (strain Okayama-7 / 130 / ATCC MYA-4618 / FGSC 9003)</name>
    <name type="common">Inky cap fungus</name>
    <name type="synonym">Hormographiella aspergillata</name>
    <dbReference type="NCBI Taxonomy" id="240176"/>
    <lineage>
        <taxon>Eukaryota</taxon>
        <taxon>Fungi</taxon>
        <taxon>Dikarya</taxon>
        <taxon>Basidiomycota</taxon>
        <taxon>Agaricomycotina</taxon>
        <taxon>Agaricomycetes</taxon>
        <taxon>Agaricomycetidae</taxon>
        <taxon>Agaricales</taxon>
        <taxon>Agaricineae</taxon>
        <taxon>Psathyrellaceae</taxon>
        <taxon>Coprinopsis</taxon>
    </lineage>
</organism>
<dbReference type="GO" id="GO:0030837">
    <property type="term" value="P:negative regulation of actin filament polymerization"/>
    <property type="evidence" value="ECO:0007669"/>
    <property type="project" value="InterPro"/>
</dbReference>
<dbReference type="InterPro" id="IPR002110">
    <property type="entry name" value="Ankyrin_rpt"/>
</dbReference>
<dbReference type="Gene3D" id="1.25.40.20">
    <property type="entry name" value="Ankyrin repeat-containing domain"/>
    <property type="match status" value="1"/>
</dbReference>
<dbReference type="KEGG" id="cci:CC1G_12363"/>
<dbReference type="OrthoDB" id="194358at2759"/>
<dbReference type="GeneID" id="6015483"/>
<dbReference type="PANTHER" id="PTHR24168:SF21">
    <property type="entry name" value="KANK, ISOFORM D"/>
    <property type="match status" value="1"/>
</dbReference>
<protein>
    <submittedName>
        <fullName evidence="1">Uncharacterized protein</fullName>
    </submittedName>
</protein>
<sequence>MDCLDDSMWQLSDFRRSGRRIAPSQGIDPNLQDDFGWTALMLASRRSGAADIVDRLLQENRVDVHLRAKDGLNALIVASRYDEDRAVERLLRVDGIEVNAQDESGRTALMWAAYVGDRTSVELLLGHKEVQADMVDREGNSIAFLLLKWNTVLSHEFGTVMQDDERAKASYTGSDSMQVQSTWKADAYGPFA</sequence>
<dbReference type="Proteomes" id="UP000001861">
    <property type="component" value="Unassembled WGS sequence"/>
</dbReference>
<dbReference type="RefSeq" id="XP_001838889.1">
    <property type="nucleotide sequence ID" value="XM_001838837.1"/>
</dbReference>
<dbReference type="GO" id="GO:0005856">
    <property type="term" value="C:cytoskeleton"/>
    <property type="evidence" value="ECO:0007669"/>
    <property type="project" value="TreeGrafter"/>
</dbReference>
<evidence type="ECO:0000313" key="1">
    <source>
        <dbReference type="EMBL" id="EAU82933.1"/>
    </source>
</evidence>
<gene>
    <name evidence="1" type="ORF">CC1G_12363</name>
</gene>
<dbReference type="GO" id="GO:0005737">
    <property type="term" value="C:cytoplasm"/>
    <property type="evidence" value="ECO:0007669"/>
    <property type="project" value="TreeGrafter"/>
</dbReference>
<keyword evidence="2" id="KW-1185">Reference proteome</keyword>
<dbReference type="SUPFAM" id="SSF48403">
    <property type="entry name" value="Ankyrin repeat"/>
    <property type="match status" value="1"/>
</dbReference>